<dbReference type="HOGENOM" id="CLU_2074815_0_0_1"/>
<name>A0A059J4B2_TRIIM</name>
<evidence type="ECO:0000256" key="1">
    <source>
        <dbReference type="SAM" id="MobiDB-lite"/>
    </source>
</evidence>
<accession>A0A059J4B2</accession>
<evidence type="ECO:0000313" key="3">
    <source>
        <dbReference type="Proteomes" id="UP000024533"/>
    </source>
</evidence>
<keyword evidence="3" id="KW-1185">Reference proteome</keyword>
<protein>
    <submittedName>
        <fullName evidence="2">Uncharacterized protein</fullName>
    </submittedName>
</protein>
<gene>
    <name evidence="2" type="ORF">H109_05438</name>
</gene>
<organism evidence="2 3">
    <name type="scientific">Trichophyton interdigitale (strain MR816)</name>
    <dbReference type="NCBI Taxonomy" id="1215338"/>
    <lineage>
        <taxon>Eukaryota</taxon>
        <taxon>Fungi</taxon>
        <taxon>Dikarya</taxon>
        <taxon>Ascomycota</taxon>
        <taxon>Pezizomycotina</taxon>
        <taxon>Eurotiomycetes</taxon>
        <taxon>Eurotiomycetidae</taxon>
        <taxon>Onygenales</taxon>
        <taxon>Arthrodermataceae</taxon>
        <taxon>Trichophyton</taxon>
    </lineage>
</organism>
<dbReference type="EMBL" id="AOKY01000343">
    <property type="protein sequence ID" value="KDB22639.1"/>
    <property type="molecule type" value="Genomic_DNA"/>
</dbReference>
<sequence>MQNINSVTRSLKRICNRARNRYREHSTPGNGRRAGKPEGGEDGAARDLFPPLSPILSPLESGLETTDAPCGVVEEPLHFVTLWTYQHATQQLDTSNINVLMTLRQASKNVTMSHQHAN</sequence>
<dbReference type="Proteomes" id="UP000024533">
    <property type="component" value="Unassembled WGS sequence"/>
</dbReference>
<dbReference type="AlphaFoldDB" id="A0A059J4B2"/>
<feature type="compositionally biased region" description="Low complexity" evidence="1">
    <location>
        <begin position="48"/>
        <end position="63"/>
    </location>
</feature>
<feature type="region of interest" description="Disordered" evidence="1">
    <location>
        <begin position="17"/>
        <end position="67"/>
    </location>
</feature>
<proteinExistence type="predicted"/>
<reference evidence="2 3" key="1">
    <citation type="submission" date="2014-02" db="EMBL/GenBank/DDBJ databases">
        <title>The Genome Sequence of Trichophyton interdigitale MR816.</title>
        <authorList>
            <consortium name="The Broad Institute Genomics Platform"/>
            <person name="Cuomo C.A."/>
            <person name="White T.C."/>
            <person name="Graser Y."/>
            <person name="Martinez-Rossi N."/>
            <person name="Heitman J."/>
            <person name="Young S.K."/>
            <person name="Zeng Q."/>
            <person name="Gargeya S."/>
            <person name="Abouelleil A."/>
            <person name="Alvarado L."/>
            <person name="Chapman S.B."/>
            <person name="Gainer-Dewar J."/>
            <person name="Goldberg J."/>
            <person name="Griggs A."/>
            <person name="Gujja S."/>
            <person name="Hansen M."/>
            <person name="Howarth C."/>
            <person name="Imamovic A."/>
            <person name="Larimer J."/>
            <person name="Martinez D."/>
            <person name="Murphy C."/>
            <person name="Pearson M.D."/>
            <person name="Persinoti G."/>
            <person name="Poon T."/>
            <person name="Priest M."/>
            <person name="Roberts A.D."/>
            <person name="Saif S."/>
            <person name="Shea T.D."/>
            <person name="Sykes S.N."/>
            <person name="Wortman J."/>
            <person name="Nusbaum C."/>
            <person name="Birren B."/>
        </authorList>
    </citation>
    <scope>NUCLEOTIDE SEQUENCE [LARGE SCALE GENOMIC DNA]</scope>
    <source>
        <strain evidence="2 3">MR816</strain>
    </source>
</reference>
<evidence type="ECO:0000313" key="2">
    <source>
        <dbReference type="EMBL" id="KDB22639.1"/>
    </source>
</evidence>
<feature type="compositionally biased region" description="Basic and acidic residues" evidence="1">
    <location>
        <begin position="35"/>
        <end position="45"/>
    </location>
</feature>
<comment type="caution">
    <text evidence="2">The sequence shown here is derived from an EMBL/GenBank/DDBJ whole genome shotgun (WGS) entry which is preliminary data.</text>
</comment>